<evidence type="ECO:0000256" key="1">
    <source>
        <dbReference type="SAM" id="MobiDB-lite"/>
    </source>
</evidence>
<reference evidence="3 4" key="1">
    <citation type="journal article" date="2024" name="J Genomics">
        <title>Draft genome sequencing and assembly of Favolaschia claudopus CIRM-BRFM 2984 isolated from oak limbs.</title>
        <authorList>
            <person name="Navarro D."/>
            <person name="Drula E."/>
            <person name="Chaduli D."/>
            <person name="Cazenave R."/>
            <person name="Ahrendt S."/>
            <person name="Wang J."/>
            <person name="Lipzen A."/>
            <person name="Daum C."/>
            <person name="Barry K."/>
            <person name="Grigoriev I.V."/>
            <person name="Favel A."/>
            <person name="Rosso M.N."/>
            <person name="Martin F."/>
        </authorList>
    </citation>
    <scope>NUCLEOTIDE SEQUENCE [LARGE SCALE GENOMIC DNA]</scope>
    <source>
        <strain evidence="3 4">CIRM-BRFM 2984</strain>
    </source>
</reference>
<evidence type="ECO:0000256" key="2">
    <source>
        <dbReference type="SAM" id="Phobius"/>
    </source>
</evidence>
<evidence type="ECO:0000313" key="3">
    <source>
        <dbReference type="EMBL" id="KAK7053894.1"/>
    </source>
</evidence>
<evidence type="ECO:0000313" key="4">
    <source>
        <dbReference type="Proteomes" id="UP001362999"/>
    </source>
</evidence>
<sequence length="145" mass="15804">MWGVLAPASFESGWVKSLMQQACERGLHGLHPSPYPSFLLSVVLNFGRYIETQDQGGEIIVRPWVWIALIFVGPIIGAIVFVGLPRRPLVGNPHSPRRRRIDAQRCCFPMAFAGCQVPNGLADSETAEKSQSSISGDAGDAMGWP</sequence>
<dbReference type="EMBL" id="JAWWNJ010000006">
    <property type="protein sequence ID" value="KAK7053894.1"/>
    <property type="molecule type" value="Genomic_DNA"/>
</dbReference>
<proteinExistence type="predicted"/>
<keyword evidence="2" id="KW-0472">Membrane</keyword>
<feature type="transmembrane region" description="Helical" evidence="2">
    <location>
        <begin position="64"/>
        <end position="84"/>
    </location>
</feature>
<name>A0AAW0DS38_9AGAR</name>
<organism evidence="3 4">
    <name type="scientific">Favolaschia claudopus</name>
    <dbReference type="NCBI Taxonomy" id="2862362"/>
    <lineage>
        <taxon>Eukaryota</taxon>
        <taxon>Fungi</taxon>
        <taxon>Dikarya</taxon>
        <taxon>Basidiomycota</taxon>
        <taxon>Agaricomycotina</taxon>
        <taxon>Agaricomycetes</taxon>
        <taxon>Agaricomycetidae</taxon>
        <taxon>Agaricales</taxon>
        <taxon>Marasmiineae</taxon>
        <taxon>Mycenaceae</taxon>
        <taxon>Favolaschia</taxon>
    </lineage>
</organism>
<keyword evidence="2" id="KW-0812">Transmembrane</keyword>
<keyword evidence="2" id="KW-1133">Transmembrane helix</keyword>
<feature type="region of interest" description="Disordered" evidence="1">
    <location>
        <begin position="126"/>
        <end position="145"/>
    </location>
</feature>
<dbReference type="AlphaFoldDB" id="A0AAW0DS38"/>
<keyword evidence="4" id="KW-1185">Reference proteome</keyword>
<comment type="caution">
    <text evidence="3">The sequence shown here is derived from an EMBL/GenBank/DDBJ whole genome shotgun (WGS) entry which is preliminary data.</text>
</comment>
<protein>
    <submittedName>
        <fullName evidence="3">Uncharacterized protein</fullName>
    </submittedName>
</protein>
<dbReference type="Proteomes" id="UP001362999">
    <property type="component" value="Unassembled WGS sequence"/>
</dbReference>
<gene>
    <name evidence="3" type="ORF">R3P38DRAFT_1469518</name>
</gene>
<accession>A0AAW0DS38</accession>